<dbReference type="Pfam" id="PF03104">
    <property type="entry name" value="DNA_pol_B_exo1"/>
    <property type="match status" value="1"/>
</dbReference>
<dbReference type="Gene3D" id="3.30.420.10">
    <property type="entry name" value="Ribonuclease H-like superfamily/Ribonuclease H"/>
    <property type="match status" value="1"/>
</dbReference>
<dbReference type="SUPFAM" id="SSF53098">
    <property type="entry name" value="Ribonuclease H-like"/>
    <property type="match status" value="1"/>
</dbReference>
<gene>
    <name evidence="2" type="ORF">TVG0653073</name>
</gene>
<dbReference type="Proteomes" id="UP000001017">
    <property type="component" value="Chromosome"/>
</dbReference>
<dbReference type="AlphaFoldDB" id="Q97B00"/>
<organism evidence="2 3">
    <name type="scientific">Thermoplasma volcanium (strain ATCC 51530 / DSM 4299 / JCM 9571 / NBRC 15438 / GSS1)</name>
    <dbReference type="NCBI Taxonomy" id="273116"/>
    <lineage>
        <taxon>Archaea</taxon>
        <taxon>Methanobacteriati</taxon>
        <taxon>Thermoplasmatota</taxon>
        <taxon>Thermoplasmata</taxon>
        <taxon>Thermoplasmatales</taxon>
        <taxon>Thermoplasmataceae</taxon>
        <taxon>Thermoplasma</taxon>
    </lineage>
</organism>
<dbReference type="InterPro" id="IPR036397">
    <property type="entry name" value="RNaseH_sf"/>
</dbReference>
<proteinExistence type="predicted"/>
<dbReference type="eggNOG" id="arCOG00328">
    <property type="taxonomic scope" value="Archaea"/>
</dbReference>
<sequence length="200" mass="23002">MQSQLTDNLRAFVKQIKKSELISFDIETLVEDGKFLNNENIIAISYCTGDLNCNVFVAESEGEEETILQNFDLLLGNVKPAIILGYNHTGYDIPLISYKIRNFKDYKFWNIREYFGSAYTLDVMYLVKNLTGKIMKLEDAISLYLGKSELEAKMIPSLNGMGKGEAIKYLWKNERKKFETYSLNDSISTLKIFYKIMCDG</sequence>
<protein>
    <submittedName>
        <fullName evidence="2">TVG0653073 protein</fullName>
    </submittedName>
</protein>
<dbReference type="EMBL" id="BA000011">
    <property type="protein sequence ID" value="BAB59801.1"/>
    <property type="molecule type" value="Genomic_DNA"/>
</dbReference>
<dbReference type="RefSeq" id="WP_010916918.1">
    <property type="nucleotide sequence ID" value="NC_002689.2"/>
</dbReference>
<evidence type="ECO:0000313" key="2">
    <source>
        <dbReference type="EMBL" id="BAB59801.1"/>
    </source>
</evidence>
<feature type="domain" description="DNA-directed DNA polymerase family B exonuclease" evidence="1">
    <location>
        <begin position="15"/>
        <end position="108"/>
    </location>
</feature>
<dbReference type="GeneID" id="1441766"/>
<evidence type="ECO:0000313" key="3">
    <source>
        <dbReference type="Proteomes" id="UP000001017"/>
    </source>
</evidence>
<dbReference type="InterPro" id="IPR006133">
    <property type="entry name" value="DNA-dir_DNA_pol_B_exonuc"/>
</dbReference>
<accession>Q97B00</accession>
<reference evidence="2 3" key="2">
    <citation type="journal article" date="2000" name="Proc. Natl. Acad. Sci. U.S.A.">
        <title>Archaeal adaptation to higher temperatures revealed by genomic sequence of Thermoplasma volcanium.</title>
        <authorList>
            <person name="Kawashima T."/>
            <person name="Amano N."/>
            <person name="Koike H."/>
            <person name="Makino S."/>
            <person name="Higuchi S."/>
            <person name="Kawashima-Ohya Y."/>
            <person name="Watanabe K."/>
            <person name="Yamazaki M."/>
            <person name="Kanehori K."/>
            <person name="Kawamoto T."/>
            <person name="Nunoshiba T."/>
            <person name="Yamamoto Y."/>
            <person name="Aramaki H."/>
            <person name="Makino K."/>
            <person name="Suzuki M."/>
        </authorList>
    </citation>
    <scope>NUCLEOTIDE SEQUENCE [LARGE SCALE GENOMIC DNA]</scope>
    <source>
        <strain evidence="3">ATCC 51530 / DSM 4299 / JCM 9571 / NBRC 15438 / GSS1</strain>
    </source>
</reference>
<dbReference type="KEGG" id="tvo:TVG0653073"/>
<dbReference type="HOGENOM" id="CLU_1363719_0_0_2"/>
<dbReference type="InterPro" id="IPR012337">
    <property type="entry name" value="RNaseH-like_sf"/>
</dbReference>
<dbReference type="STRING" id="273116.gene:9381447"/>
<name>Q97B00_THEVO</name>
<evidence type="ECO:0000259" key="1">
    <source>
        <dbReference type="Pfam" id="PF03104"/>
    </source>
</evidence>
<dbReference type="GO" id="GO:0003676">
    <property type="term" value="F:nucleic acid binding"/>
    <property type="evidence" value="ECO:0007669"/>
    <property type="project" value="InterPro"/>
</dbReference>
<reference evidence="2 3" key="1">
    <citation type="journal article" date="1999" name="Proc. Jpn. Acad.">
        <title>Determination of the complete genomic DNA sequence of Thermoplasma volvanium GSS1.</title>
        <authorList>
            <person name="Kawashima T."/>
            <person name="Yamamoto Y."/>
            <person name="Aramaki H."/>
            <person name="Nunoshiba T."/>
            <person name="Kawamoto T."/>
            <person name="Watanabe K."/>
            <person name="Yamazaki M."/>
            <person name="Kanehori K."/>
            <person name="Amano N."/>
            <person name="Ohya Y."/>
            <person name="Makino K."/>
            <person name="Suzuki M."/>
        </authorList>
    </citation>
    <scope>NUCLEOTIDE SEQUENCE [LARGE SCALE GENOMIC DNA]</scope>
    <source>
        <strain evidence="3">ATCC 51530 / DSM 4299 / JCM 9571 / NBRC 15438 / GSS1</strain>
    </source>
</reference>
<dbReference type="PaxDb" id="273116-14324875"/>
<keyword evidence="3" id="KW-1185">Reference proteome</keyword>